<gene>
    <name evidence="6" type="ORF">MAN_07835</name>
</gene>
<dbReference type="PANTHER" id="PTHR45527:SF1">
    <property type="entry name" value="FATTY ACID SYNTHASE"/>
    <property type="match status" value="1"/>
</dbReference>
<dbReference type="OrthoDB" id="4937939at2759"/>
<proteinExistence type="inferred from homology"/>
<dbReference type="GO" id="GO:0044550">
    <property type="term" value="P:secondary metabolite biosynthetic process"/>
    <property type="evidence" value="ECO:0007669"/>
    <property type="project" value="TreeGrafter"/>
</dbReference>
<dbReference type="Pfam" id="PF00550">
    <property type="entry name" value="PP-binding"/>
    <property type="match status" value="1"/>
</dbReference>
<comment type="caution">
    <text evidence="6">The sequence shown here is derived from an EMBL/GenBank/DDBJ whole genome shotgun (WGS) entry which is preliminary data.</text>
</comment>
<keyword evidence="7" id="KW-1185">Reference proteome</keyword>
<evidence type="ECO:0000313" key="7">
    <source>
        <dbReference type="Proteomes" id="UP000031186"/>
    </source>
</evidence>
<dbReference type="InterPro" id="IPR045851">
    <property type="entry name" value="AMP-bd_C_sf"/>
</dbReference>
<dbReference type="Gene3D" id="3.40.50.12780">
    <property type="entry name" value="N-terminal domain of ligase-like"/>
    <property type="match status" value="1"/>
</dbReference>
<dbReference type="InterPro" id="IPR009081">
    <property type="entry name" value="PP-bd_ACP"/>
</dbReference>
<dbReference type="CDD" id="cd05918">
    <property type="entry name" value="A_NRPS_SidN3_like"/>
    <property type="match status" value="1"/>
</dbReference>
<evidence type="ECO:0000256" key="4">
    <source>
        <dbReference type="ARBA" id="ARBA00029454"/>
    </source>
</evidence>
<dbReference type="GO" id="GO:0043041">
    <property type="term" value="P:amino acid activation for nonribosomal peptide biosynthetic process"/>
    <property type="evidence" value="ECO:0007669"/>
    <property type="project" value="TreeGrafter"/>
</dbReference>
<dbReference type="Gene3D" id="1.10.1200.10">
    <property type="entry name" value="ACP-like"/>
    <property type="match status" value="1"/>
</dbReference>
<dbReference type="GO" id="GO:0005737">
    <property type="term" value="C:cytoplasm"/>
    <property type="evidence" value="ECO:0007669"/>
    <property type="project" value="TreeGrafter"/>
</dbReference>
<evidence type="ECO:0000313" key="6">
    <source>
        <dbReference type="EMBL" id="KID62619.1"/>
    </source>
</evidence>
<dbReference type="PROSITE" id="PS50075">
    <property type="entry name" value="CARRIER"/>
    <property type="match status" value="1"/>
</dbReference>
<evidence type="ECO:0000256" key="1">
    <source>
        <dbReference type="ARBA" id="ARBA00022450"/>
    </source>
</evidence>
<dbReference type="EMBL" id="AZNF01000011">
    <property type="protein sequence ID" value="KID62619.1"/>
    <property type="molecule type" value="Genomic_DNA"/>
</dbReference>
<dbReference type="GO" id="GO:0031177">
    <property type="term" value="F:phosphopantetheine binding"/>
    <property type="evidence" value="ECO:0007669"/>
    <property type="project" value="TreeGrafter"/>
</dbReference>
<keyword evidence="2" id="KW-0597">Phosphoprotein</keyword>
<dbReference type="InterPro" id="IPR042099">
    <property type="entry name" value="ANL_N_sf"/>
</dbReference>
<dbReference type="Pfam" id="PF00501">
    <property type="entry name" value="AMP-binding"/>
    <property type="match status" value="1"/>
</dbReference>
<dbReference type="Gene3D" id="3.30.559.30">
    <property type="entry name" value="Nonribosomal peptide synthetase, condensation domain"/>
    <property type="match status" value="2"/>
</dbReference>
<dbReference type="Gene3D" id="3.30.300.30">
    <property type="match status" value="1"/>
</dbReference>
<evidence type="ECO:0000256" key="2">
    <source>
        <dbReference type="ARBA" id="ARBA00022553"/>
    </source>
</evidence>
<name>A0A0B4G2F7_METAF</name>
<feature type="domain" description="Carrier" evidence="5">
    <location>
        <begin position="1005"/>
        <end position="1081"/>
    </location>
</feature>
<dbReference type="Pfam" id="PF00668">
    <property type="entry name" value="Condensation"/>
    <property type="match status" value="2"/>
</dbReference>
<dbReference type="PROSITE" id="PS00012">
    <property type="entry name" value="PHOSPHOPANTETHEINE"/>
    <property type="match status" value="1"/>
</dbReference>
<protein>
    <submittedName>
        <fullName evidence="6">Amino acid adenylation</fullName>
    </submittedName>
</protein>
<dbReference type="CDD" id="cd19542">
    <property type="entry name" value="CT_NRPS-like"/>
    <property type="match status" value="1"/>
</dbReference>
<evidence type="ECO:0000256" key="3">
    <source>
        <dbReference type="ARBA" id="ARBA00022598"/>
    </source>
</evidence>
<keyword evidence="1" id="KW-0596">Phosphopantetheine</keyword>
<dbReference type="InterPro" id="IPR000873">
    <property type="entry name" value="AMP-dep_synth/lig_dom"/>
</dbReference>
<keyword evidence="3" id="KW-0436">Ligase</keyword>
<dbReference type="SUPFAM" id="SSF52777">
    <property type="entry name" value="CoA-dependent acyltransferases"/>
    <property type="match status" value="4"/>
</dbReference>
<dbReference type="NCBIfam" id="TIGR01733">
    <property type="entry name" value="AA-adenyl-dom"/>
    <property type="match status" value="1"/>
</dbReference>
<sequence length="1647" mass="179420">MSSSTLVSRDTVDAATVSDIARACDVYPDMIEDVYPCTDFQVNTMVESALRSSGFTHRYAFKLAHTVDLDRLCDALQQVVSRNAMLRTRIVDTRRGFVQVVTNQAHRTRRLSGSLDHFFGTDTTSALGLGEALFHSAIVNRRLALAMHHAIMDMTALFALVGDLVRIYRGQEPAPRRPFKAFVAWCRSIDDAAAKAFWASRFKGNPVAYPHVEPSYMPQATRKLASLLEFSHVDAQVPVVQMPAYIELAWAVTLGAYVGSNVAYGVALSGRQTGCDMDVNLHGADLPGLETVMGPTAVVVPVQARWSSASTIREMLKDMRASLRQLQTSPALQYGLANIRASSEAARAASEFQAVLSIHPPLPALCDTGELIFERNDEPANPFAFSFHCMFIGPGVSIKVLYDPGILGEPQMNRILNQFKHTLTALLEADLDSPLGSVPLLNRHDRSEILAWNGGAVPEPHTECLHDSFRAQVQRSPEATAVEARDGSVTYRELDRLSDSLAGELTRRQVAVESPVAVVFEKSMWMPVAVLGVLKAGGACVPIHAADPPSRKEALIASAGAKTVLVSSKDALGPSSSAHDVLLVDKATISGFARTHGAERPPTPSPVSPANLAYIVFTSGSTGTPKGVMLEHGCLQSALKVIIQTQDYEPGFRMMQFAAHVWDASIVEMLGTLLYGGCLCIPSEEERLASLADFIQSQRVESVLLTPTMLRSLSPDQVPGLKVVYSVGEPVDASAHRIWGRQTRLLNCWGPCEGGIANTMAHLTPDSPFPETIGRPKNCAVWIVHPENSDELCPIGAAGELVVEGPGVARGYLNDAVKTKASFIPPPRWSRSLSRGRDNTKAARFYRTGDLGRYNPDGSISYLGRKDSQVKIRGQRFELGEVENVISSSPEVRDVFLSTKIHRGRNELVAVISLADAQLPRGDGLRHLPSAYTRVVARHLQSIRECVRLRLPSYMVPTIWLAVEKVAQSASGKVDRHCMNNWLKAKDVSMAKAAMEEQADAELTPPDTVEEKLVQYVWASVLDIPETSIGKESSFTRLGGDSIMAMQASHLLARSGIPIATSWLLRNQTLQSVVEAALLANVEGDEAAPVATRRPRDTSLGGLHDRLSWLGLSNPQFKHENIESIAPATDTQALFLTIGPPGVEGETGYHTSFTLDLTPALDAAKLRSACEQVIQHHAILRTAFVQHGHMLYQVVFKTPTSETITIIEGGSPATPAFFGKGSNLARFYLFSRDELCNSIRLDIHHALYDAASFDLLLRDLDAAYNNGQLRRGGPRYHAWISHLEALDGTASRQFWIDVLQGSSMTHLAAPRIMPAQGYHLRDCCGLSVPLRNLQNSLGTPSTTLKAAWALVLSAALGTSDVVFGEISANRYLTMPGIDQVCGPCINFVPVRAITRREATLASLIAQLQHQETEGMQYHHLGLRSIVRDCTTWPSWTPLSTCISYQSHRSVDASVPIGKAKGVFSIKGGASHAADIMMAAIPGDGELQIQLYYNSDTIPANRMNWICQTLETVMQAIPAGIQKTQGQIQDIVRQSTGTWPAATGSSPLSVGEAQYALTPCPSQGARDVVIQGWKELGLAVGLGDKGSMFADDADIVSAMLLSEYYQYRGYDVSIKDVIRHPNRLLQAHMLDGKSPPRTLQDEGTMRRR</sequence>
<dbReference type="VEuPathDB" id="FungiDB:MAN_07835"/>
<accession>A0A0B4G2F7</accession>
<organism evidence="6 7">
    <name type="scientific">Metarhizium anisopliae (strain ARSEF 549)</name>
    <dbReference type="NCBI Taxonomy" id="3151832"/>
    <lineage>
        <taxon>Eukaryota</taxon>
        <taxon>Fungi</taxon>
        <taxon>Dikarya</taxon>
        <taxon>Ascomycota</taxon>
        <taxon>Pezizomycotina</taxon>
        <taxon>Sordariomycetes</taxon>
        <taxon>Hypocreomycetidae</taxon>
        <taxon>Hypocreales</taxon>
        <taxon>Clavicipitaceae</taxon>
        <taxon>Metarhizium</taxon>
    </lineage>
</organism>
<comment type="similarity">
    <text evidence="4">Belongs to the NRP synthetase family.</text>
</comment>
<dbReference type="HOGENOM" id="CLU_000022_60_3_1"/>
<dbReference type="InterPro" id="IPR010071">
    <property type="entry name" value="AA_adenyl_dom"/>
</dbReference>
<dbReference type="GO" id="GO:0016874">
    <property type="term" value="F:ligase activity"/>
    <property type="evidence" value="ECO:0007669"/>
    <property type="project" value="UniProtKB-KW"/>
</dbReference>
<reference evidence="6 7" key="1">
    <citation type="journal article" date="2014" name="Proc. Natl. Acad. Sci. U.S.A.">
        <title>Trajectory and genomic determinants of fungal-pathogen speciation and host adaptation.</title>
        <authorList>
            <person name="Hu X."/>
            <person name="Xiao G."/>
            <person name="Zheng P."/>
            <person name="Shang Y."/>
            <person name="Su Y."/>
            <person name="Zhang X."/>
            <person name="Liu X."/>
            <person name="Zhan S."/>
            <person name="St Leger R.J."/>
            <person name="Wang C."/>
        </authorList>
    </citation>
    <scope>NUCLEOTIDE SEQUENCE [LARGE SCALE GENOMIC DNA]</scope>
    <source>
        <strain evidence="6 7">ARSEF 549</strain>
    </source>
</reference>
<dbReference type="InterPro" id="IPR020845">
    <property type="entry name" value="AMP-binding_CS"/>
</dbReference>
<dbReference type="Gene3D" id="3.30.559.10">
    <property type="entry name" value="Chloramphenicol acetyltransferase-like domain"/>
    <property type="match status" value="2"/>
</dbReference>
<dbReference type="PANTHER" id="PTHR45527">
    <property type="entry name" value="NONRIBOSOMAL PEPTIDE SYNTHETASE"/>
    <property type="match status" value="1"/>
</dbReference>
<dbReference type="SUPFAM" id="SSF47336">
    <property type="entry name" value="ACP-like"/>
    <property type="match status" value="1"/>
</dbReference>
<dbReference type="Proteomes" id="UP000031186">
    <property type="component" value="Unassembled WGS sequence"/>
</dbReference>
<dbReference type="SUPFAM" id="SSF56801">
    <property type="entry name" value="Acetyl-CoA synthetase-like"/>
    <property type="match status" value="1"/>
</dbReference>
<evidence type="ECO:0000259" key="5">
    <source>
        <dbReference type="PROSITE" id="PS50075"/>
    </source>
</evidence>
<feature type="non-terminal residue" evidence="6">
    <location>
        <position position="1"/>
    </location>
</feature>
<dbReference type="InterPro" id="IPR023213">
    <property type="entry name" value="CAT-like_dom_sf"/>
</dbReference>
<dbReference type="InterPro" id="IPR001242">
    <property type="entry name" value="Condensation_dom"/>
</dbReference>
<dbReference type="InterPro" id="IPR006162">
    <property type="entry name" value="Ppantetheine_attach_site"/>
</dbReference>
<dbReference type="PROSITE" id="PS00455">
    <property type="entry name" value="AMP_BINDING"/>
    <property type="match status" value="1"/>
</dbReference>
<dbReference type="InterPro" id="IPR036736">
    <property type="entry name" value="ACP-like_sf"/>
</dbReference>